<dbReference type="Proteomes" id="UP000050956">
    <property type="component" value="Unassembled WGS sequence"/>
</dbReference>
<keyword evidence="15" id="KW-1185">Reference proteome</keyword>
<feature type="domain" description="Ketopantoate reductase C-terminal" evidence="13">
    <location>
        <begin position="180"/>
        <end position="302"/>
    </location>
</feature>
<accession>A0A0R0D293</accession>
<dbReference type="STRING" id="336566.ABB30_11550"/>
<evidence type="ECO:0000256" key="1">
    <source>
        <dbReference type="ARBA" id="ARBA00002919"/>
    </source>
</evidence>
<evidence type="ECO:0000256" key="9">
    <source>
        <dbReference type="ARBA" id="ARBA00032024"/>
    </source>
</evidence>
<dbReference type="RefSeq" id="WP_057638493.1">
    <property type="nucleotide sequence ID" value="NZ_LDJM01000029.1"/>
</dbReference>
<dbReference type="PATRIC" id="fig|336566.3.peg.1734"/>
<dbReference type="InterPro" id="IPR008927">
    <property type="entry name" value="6-PGluconate_DH-like_C_sf"/>
</dbReference>
<evidence type="ECO:0000256" key="10">
    <source>
        <dbReference type="ARBA" id="ARBA00048793"/>
    </source>
</evidence>
<comment type="similarity">
    <text evidence="3 11">Belongs to the ketopantoate reductase family.</text>
</comment>
<dbReference type="Pfam" id="PF02558">
    <property type="entry name" value="ApbA"/>
    <property type="match status" value="1"/>
</dbReference>
<dbReference type="Pfam" id="PF08546">
    <property type="entry name" value="ApbA_C"/>
    <property type="match status" value="1"/>
</dbReference>
<evidence type="ECO:0000313" key="14">
    <source>
        <dbReference type="EMBL" id="KRG75637.1"/>
    </source>
</evidence>
<dbReference type="NCBIfam" id="NF005094">
    <property type="entry name" value="PRK06522.2-5"/>
    <property type="match status" value="1"/>
</dbReference>
<evidence type="ECO:0000256" key="6">
    <source>
        <dbReference type="ARBA" id="ARBA00022655"/>
    </source>
</evidence>
<dbReference type="InterPro" id="IPR051402">
    <property type="entry name" value="KPR-Related"/>
</dbReference>
<dbReference type="Gene3D" id="3.40.50.720">
    <property type="entry name" value="NAD(P)-binding Rossmann-like Domain"/>
    <property type="match status" value="1"/>
</dbReference>
<dbReference type="FunFam" id="3.40.50.720:FF:000307">
    <property type="entry name" value="2-dehydropantoate 2-reductase"/>
    <property type="match status" value="1"/>
</dbReference>
<evidence type="ECO:0000259" key="13">
    <source>
        <dbReference type="Pfam" id="PF08546"/>
    </source>
</evidence>
<dbReference type="GO" id="GO:0015940">
    <property type="term" value="P:pantothenate biosynthetic process"/>
    <property type="evidence" value="ECO:0007669"/>
    <property type="project" value="UniProtKB-UniPathway"/>
</dbReference>
<keyword evidence="8 11" id="KW-0560">Oxidoreductase</keyword>
<dbReference type="FunFam" id="1.10.1040.10:FF:000017">
    <property type="entry name" value="2-dehydropantoate 2-reductase"/>
    <property type="match status" value="1"/>
</dbReference>
<evidence type="ECO:0000256" key="3">
    <source>
        <dbReference type="ARBA" id="ARBA00007870"/>
    </source>
</evidence>
<dbReference type="OrthoDB" id="9796561at2"/>
<organism evidence="14 15">
    <name type="scientific">Stenotrophomonas ginsengisoli</name>
    <dbReference type="NCBI Taxonomy" id="336566"/>
    <lineage>
        <taxon>Bacteria</taxon>
        <taxon>Pseudomonadati</taxon>
        <taxon>Pseudomonadota</taxon>
        <taxon>Gammaproteobacteria</taxon>
        <taxon>Lysobacterales</taxon>
        <taxon>Lysobacteraceae</taxon>
        <taxon>Stenotrophomonas</taxon>
    </lineage>
</organism>
<comment type="catalytic activity">
    <reaction evidence="10 11">
        <text>(R)-pantoate + NADP(+) = 2-dehydropantoate + NADPH + H(+)</text>
        <dbReference type="Rhea" id="RHEA:16233"/>
        <dbReference type="ChEBI" id="CHEBI:11561"/>
        <dbReference type="ChEBI" id="CHEBI:15378"/>
        <dbReference type="ChEBI" id="CHEBI:15980"/>
        <dbReference type="ChEBI" id="CHEBI:57783"/>
        <dbReference type="ChEBI" id="CHEBI:58349"/>
        <dbReference type="EC" id="1.1.1.169"/>
    </reaction>
</comment>
<sequence length="307" mass="31890">MRILILGAGATGGYFGARLAQAGVDVSFALRPARARHIREHGLCVRSPLGDVQLAAKVLSADQLADAPPFDLVLLSCKAYDLDSAIEAIAPAVSATTTVLPVLNGLAHYPLLDARFGREQVLGGLCFISAVLAADGAIHHLDKPARLTFGERDSATISPRVQAFAAACSAAGIDHVASTDIAGEQWIKYSFLASLAGATCLQRSDIGGIVAREGGLDFISGLHEECLAVAAASGHPVPDKAIAIARASLTQPGSPMKASMLRDLEAGKPIEAAHLIGDLVHRAHSLGVTVPRLQAIWVTLQGYTATC</sequence>
<comment type="caution">
    <text evidence="14">The sequence shown here is derived from an EMBL/GenBank/DDBJ whole genome shotgun (WGS) entry which is preliminary data.</text>
</comment>
<dbReference type="UniPathway" id="UPA00028">
    <property type="reaction ID" value="UER00004"/>
</dbReference>
<comment type="pathway">
    <text evidence="2 11">Cofactor biosynthesis; (R)-pantothenate biosynthesis; (R)-pantoate from 3-methyl-2-oxobutanoate: step 2/2.</text>
</comment>
<evidence type="ECO:0000313" key="15">
    <source>
        <dbReference type="Proteomes" id="UP000050956"/>
    </source>
</evidence>
<evidence type="ECO:0000259" key="12">
    <source>
        <dbReference type="Pfam" id="PF02558"/>
    </source>
</evidence>
<dbReference type="SUPFAM" id="SSF51735">
    <property type="entry name" value="NAD(P)-binding Rossmann-fold domains"/>
    <property type="match status" value="1"/>
</dbReference>
<name>A0A0R0D293_9GAMM</name>
<evidence type="ECO:0000256" key="11">
    <source>
        <dbReference type="RuleBase" id="RU362068"/>
    </source>
</evidence>
<dbReference type="PANTHER" id="PTHR21708">
    <property type="entry name" value="PROBABLE 2-DEHYDROPANTOATE 2-REDUCTASE"/>
    <property type="match status" value="1"/>
</dbReference>
<dbReference type="InterPro" id="IPR013332">
    <property type="entry name" value="KPR_N"/>
</dbReference>
<keyword evidence="6 11" id="KW-0566">Pantothenate biosynthesis</keyword>
<evidence type="ECO:0000256" key="4">
    <source>
        <dbReference type="ARBA" id="ARBA00013014"/>
    </source>
</evidence>
<dbReference type="EC" id="1.1.1.169" evidence="4 11"/>
<reference evidence="14 15" key="1">
    <citation type="submission" date="2015-05" db="EMBL/GenBank/DDBJ databases">
        <title>Genome sequencing and analysis of members of genus Stenotrophomonas.</title>
        <authorList>
            <person name="Patil P.P."/>
            <person name="Midha S."/>
            <person name="Patil P.B."/>
        </authorList>
    </citation>
    <scope>NUCLEOTIDE SEQUENCE [LARGE SCALE GENOMIC DNA]</scope>
    <source>
        <strain evidence="14 15">DSM 24757</strain>
    </source>
</reference>
<keyword evidence="7 11" id="KW-0521">NADP</keyword>
<dbReference type="NCBIfam" id="TIGR00745">
    <property type="entry name" value="apbA_panE"/>
    <property type="match status" value="1"/>
</dbReference>
<dbReference type="InterPro" id="IPR013752">
    <property type="entry name" value="KPA_reductase"/>
</dbReference>
<evidence type="ECO:0000256" key="8">
    <source>
        <dbReference type="ARBA" id="ARBA00023002"/>
    </source>
</evidence>
<comment type="function">
    <text evidence="1 11">Catalyzes the NADPH-dependent reduction of ketopantoate into pantoic acid.</text>
</comment>
<dbReference type="GO" id="GO:0008677">
    <property type="term" value="F:2-dehydropantoate 2-reductase activity"/>
    <property type="evidence" value="ECO:0007669"/>
    <property type="project" value="UniProtKB-EC"/>
</dbReference>
<dbReference type="SUPFAM" id="SSF48179">
    <property type="entry name" value="6-phosphogluconate dehydrogenase C-terminal domain-like"/>
    <property type="match status" value="1"/>
</dbReference>
<evidence type="ECO:0000256" key="2">
    <source>
        <dbReference type="ARBA" id="ARBA00004994"/>
    </source>
</evidence>
<dbReference type="InterPro" id="IPR013328">
    <property type="entry name" value="6PGD_dom2"/>
</dbReference>
<feature type="domain" description="Ketopantoate reductase N-terminal" evidence="12">
    <location>
        <begin position="3"/>
        <end position="153"/>
    </location>
</feature>
<dbReference type="EMBL" id="LDJM01000029">
    <property type="protein sequence ID" value="KRG75637.1"/>
    <property type="molecule type" value="Genomic_DNA"/>
</dbReference>
<proteinExistence type="inferred from homology"/>
<dbReference type="GO" id="GO:0005737">
    <property type="term" value="C:cytoplasm"/>
    <property type="evidence" value="ECO:0007669"/>
    <property type="project" value="TreeGrafter"/>
</dbReference>
<evidence type="ECO:0000256" key="5">
    <source>
        <dbReference type="ARBA" id="ARBA00019465"/>
    </source>
</evidence>
<dbReference type="AlphaFoldDB" id="A0A0R0D293"/>
<protein>
    <recommendedName>
        <fullName evidence="5 11">2-dehydropantoate 2-reductase</fullName>
        <ecNumber evidence="4 11">1.1.1.169</ecNumber>
    </recommendedName>
    <alternativeName>
        <fullName evidence="9 11">Ketopantoate reductase</fullName>
    </alternativeName>
</protein>
<gene>
    <name evidence="14" type="ORF">ABB30_11550</name>
</gene>
<dbReference type="InterPro" id="IPR003710">
    <property type="entry name" value="ApbA"/>
</dbReference>
<dbReference type="Gene3D" id="1.10.1040.10">
    <property type="entry name" value="N-(1-d-carboxylethyl)-l-norvaline Dehydrogenase, domain 2"/>
    <property type="match status" value="1"/>
</dbReference>
<evidence type="ECO:0000256" key="7">
    <source>
        <dbReference type="ARBA" id="ARBA00022857"/>
    </source>
</evidence>
<dbReference type="InterPro" id="IPR036291">
    <property type="entry name" value="NAD(P)-bd_dom_sf"/>
</dbReference>
<dbReference type="PANTHER" id="PTHR21708:SF26">
    <property type="entry name" value="2-DEHYDROPANTOATE 2-REDUCTASE"/>
    <property type="match status" value="1"/>
</dbReference>